<comment type="similarity">
    <text evidence="2">Belongs to the DNA repair enzymes AP/ExoA family.</text>
</comment>
<dbReference type="GO" id="GO:0008081">
    <property type="term" value="F:phosphoric diester hydrolase activity"/>
    <property type="evidence" value="ECO:0007669"/>
    <property type="project" value="TreeGrafter"/>
</dbReference>
<feature type="active site" description="Proton donor/acceptor" evidence="7">
    <location>
        <position position="142"/>
    </location>
</feature>
<protein>
    <recommendedName>
        <fullName evidence="3">exodeoxyribonuclease III</fullName>
        <ecNumber evidence="3">3.1.11.2</ecNumber>
    </recommendedName>
</protein>
<evidence type="ECO:0000256" key="5">
    <source>
        <dbReference type="ARBA" id="ARBA00022801"/>
    </source>
</evidence>
<evidence type="ECO:0000313" key="12">
    <source>
        <dbReference type="Proteomes" id="UP001152320"/>
    </source>
</evidence>
<feature type="site" description="Important for catalytic activity" evidence="9">
    <location>
        <position position="206"/>
    </location>
</feature>
<comment type="catalytic activity">
    <reaction evidence="1">
        <text>Exonucleolytic cleavage in the 3'- to 5'-direction to yield nucleoside 5'-phosphates.</text>
        <dbReference type="EC" id="3.1.11.2"/>
    </reaction>
</comment>
<comment type="cofactor">
    <cofactor evidence="8">
        <name>Mg(2+)</name>
        <dbReference type="ChEBI" id="CHEBI:18420"/>
    </cofactor>
    <cofactor evidence="8">
        <name>Mn(2+)</name>
        <dbReference type="ChEBI" id="CHEBI:29035"/>
    </cofactor>
    <text evidence="8">Probably binds two magnesium or manganese ions per subunit.</text>
</comment>
<dbReference type="SUPFAM" id="SSF56219">
    <property type="entry name" value="DNase I-like"/>
    <property type="match status" value="1"/>
</dbReference>
<evidence type="ECO:0000256" key="4">
    <source>
        <dbReference type="ARBA" id="ARBA00022723"/>
    </source>
</evidence>
<dbReference type="GO" id="GO:0046872">
    <property type="term" value="F:metal ion binding"/>
    <property type="evidence" value="ECO:0007669"/>
    <property type="project" value="UniProtKB-KW"/>
</dbReference>
<feature type="binding site" evidence="8">
    <location>
        <position position="230"/>
    </location>
    <ligand>
        <name>Mg(2+)</name>
        <dbReference type="ChEBI" id="CHEBI:18420"/>
        <label>1</label>
    </ligand>
</feature>
<feature type="binding site" evidence="8">
    <location>
        <position position="231"/>
    </location>
    <ligand>
        <name>Mg(2+)</name>
        <dbReference type="ChEBI" id="CHEBI:18420"/>
        <label>1</label>
    </ligand>
</feature>
<dbReference type="AlphaFoldDB" id="A0A9Q1BAJ3"/>
<dbReference type="GO" id="GO:0006284">
    <property type="term" value="P:base-excision repair"/>
    <property type="evidence" value="ECO:0007669"/>
    <property type="project" value="TreeGrafter"/>
</dbReference>
<dbReference type="GO" id="GO:0005634">
    <property type="term" value="C:nucleus"/>
    <property type="evidence" value="ECO:0007669"/>
    <property type="project" value="TreeGrafter"/>
</dbReference>
<feature type="domain" description="Endonuclease/exonuclease/phosphatase" evidence="10">
    <location>
        <begin position="8"/>
        <end position="231"/>
    </location>
</feature>
<evidence type="ECO:0000256" key="3">
    <source>
        <dbReference type="ARBA" id="ARBA00012115"/>
    </source>
</evidence>
<feature type="site" description="Transition state stabilizer" evidence="9">
    <location>
        <position position="144"/>
    </location>
</feature>
<reference evidence="11" key="1">
    <citation type="submission" date="2021-10" db="EMBL/GenBank/DDBJ databases">
        <title>Tropical sea cucumber genome reveals ecological adaptation and Cuvierian tubules defense mechanism.</title>
        <authorList>
            <person name="Chen T."/>
        </authorList>
    </citation>
    <scope>NUCLEOTIDE SEQUENCE</scope>
    <source>
        <strain evidence="11">Nanhai2018</strain>
        <tissue evidence="11">Muscle</tissue>
    </source>
</reference>
<dbReference type="OrthoDB" id="6278692at2759"/>
<accession>A0A9Q1BAJ3</accession>
<evidence type="ECO:0000259" key="10">
    <source>
        <dbReference type="Pfam" id="PF03372"/>
    </source>
</evidence>
<feature type="active site" evidence="7">
    <location>
        <position position="112"/>
    </location>
</feature>
<dbReference type="GO" id="GO:0003906">
    <property type="term" value="F:DNA-(apurinic or apyrimidinic site) endonuclease activity"/>
    <property type="evidence" value="ECO:0007669"/>
    <property type="project" value="TreeGrafter"/>
</dbReference>
<evidence type="ECO:0000256" key="8">
    <source>
        <dbReference type="PIRSR" id="PIRSR604808-2"/>
    </source>
</evidence>
<dbReference type="InterPro" id="IPR036691">
    <property type="entry name" value="Endo/exonu/phosph_ase_sf"/>
</dbReference>
<feature type="site" description="Interaction with DNA substrate" evidence="9">
    <location>
        <position position="231"/>
    </location>
</feature>
<keyword evidence="6 8" id="KW-0460">Magnesium</keyword>
<keyword evidence="5" id="KW-0378">Hydrolase</keyword>
<comment type="caution">
    <text evidence="11">The sequence shown here is derived from an EMBL/GenBank/DDBJ whole genome shotgun (WGS) entry which is preliminary data.</text>
</comment>
<gene>
    <name evidence="11" type="ORF">HOLleu_45089</name>
</gene>
<dbReference type="PANTHER" id="PTHR22748">
    <property type="entry name" value="AP ENDONUCLEASE"/>
    <property type="match status" value="1"/>
</dbReference>
<evidence type="ECO:0000256" key="6">
    <source>
        <dbReference type="ARBA" id="ARBA00022842"/>
    </source>
</evidence>
<feature type="binding site" evidence="8">
    <location>
        <position position="142"/>
    </location>
    <ligand>
        <name>Mg(2+)</name>
        <dbReference type="ChEBI" id="CHEBI:18420"/>
        <label>1</label>
    </ligand>
</feature>
<dbReference type="InterPro" id="IPR005135">
    <property type="entry name" value="Endo/exonuclease/phosphatase"/>
</dbReference>
<evidence type="ECO:0000256" key="7">
    <source>
        <dbReference type="PIRSR" id="PIRSR604808-1"/>
    </source>
</evidence>
<feature type="active site" description="Proton acceptor" evidence="7">
    <location>
        <position position="231"/>
    </location>
</feature>
<evidence type="ECO:0000256" key="1">
    <source>
        <dbReference type="ARBA" id="ARBA00000493"/>
    </source>
</evidence>
<dbReference type="Pfam" id="PF03372">
    <property type="entry name" value="Exo_endo_phos"/>
    <property type="match status" value="1"/>
</dbReference>
<feature type="binding site" evidence="8">
    <location>
        <position position="144"/>
    </location>
    <ligand>
        <name>Mg(2+)</name>
        <dbReference type="ChEBI" id="CHEBI:18420"/>
        <label>1</label>
    </ligand>
</feature>
<keyword evidence="4 8" id="KW-0479">Metal-binding</keyword>
<dbReference type="Gene3D" id="3.60.10.10">
    <property type="entry name" value="Endonuclease/exonuclease/phosphatase"/>
    <property type="match status" value="1"/>
</dbReference>
<dbReference type="EC" id="3.1.11.2" evidence="3"/>
<feature type="binding site" evidence="8">
    <location>
        <position position="11"/>
    </location>
    <ligand>
        <name>Mg(2+)</name>
        <dbReference type="ChEBI" id="CHEBI:18420"/>
        <label>1</label>
    </ligand>
</feature>
<proteinExistence type="inferred from homology"/>
<name>A0A9Q1BAJ3_HOLLE</name>
<dbReference type="InterPro" id="IPR004808">
    <property type="entry name" value="AP_endonuc_1"/>
</dbReference>
<dbReference type="PANTHER" id="PTHR22748:SF26">
    <property type="entry name" value="ENDONUCLEASE_EXONUCLEASE_PHOSPHATASE DOMAIN-CONTAINING PROTEIN"/>
    <property type="match status" value="1"/>
</dbReference>
<organism evidence="11 12">
    <name type="scientific">Holothuria leucospilota</name>
    <name type="common">Black long sea cucumber</name>
    <name type="synonym">Mertensiothuria leucospilota</name>
    <dbReference type="NCBI Taxonomy" id="206669"/>
    <lineage>
        <taxon>Eukaryota</taxon>
        <taxon>Metazoa</taxon>
        <taxon>Echinodermata</taxon>
        <taxon>Eleutherozoa</taxon>
        <taxon>Echinozoa</taxon>
        <taxon>Holothuroidea</taxon>
        <taxon>Aspidochirotacea</taxon>
        <taxon>Aspidochirotida</taxon>
        <taxon>Holothuriidae</taxon>
        <taxon>Holothuria</taxon>
    </lineage>
</organism>
<dbReference type="Proteomes" id="UP001152320">
    <property type="component" value="Unassembled WGS sequence"/>
</dbReference>
<dbReference type="EMBL" id="JAIZAY010001803">
    <property type="protein sequence ID" value="KAJ8017477.1"/>
    <property type="molecule type" value="Genomic_DNA"/>
</dbReference>
<evidence type="ECO:0000313" key="11">
    <source>
        <dbReference type="EMBL" id="KAJ8017477.1"/>
    </source>
</evidence>
<evidence type="ECO:0000256" key="2">
    <source>
        <dbReference type="ARBA" id="ARBA00007092"/>
    </source>
</evidence>
<keyword evidence="8" id="KW-0464">Manganese</keyword>
<dbReference type="GO" id="GO:0008311">
    <property type="term" value="F:double-stranded DNA 3'-5' DNA exonuclease activity"/>
    <property type="evidence" value="ECO:0007669"/>
    <property type="project" value="UniProtKB-EC"/>
</dbReference>
<sequence length="508" mass="58343">MVDDITVITYNARGLRNHNKRRRLFSYLHRSKPHISFIQETHSLPADEKIWKNEWGGKVIFSHGTHDSCGVSILFNPTVDLEIKKCVSHDGGRFIITEVTFNTTILTVVALYGPNIDNPSFFVQLFNIISTFSTENLIIGGDFNFVFNLALDKKGGQQRTNFNARNECLSFMTGLSLIDIWRERNPRSISFTWSSNILSGLHCRLDFFLISRHMLHSVNDVSHSPGIQSDHSFVNLSLSLFTEKRVPGYWKFNNSLLQDPDYLDIITNVINSFEENHTYSNPSLRWEGLKFILRKESIKYAKEKAKARRCREDELTNEVANLEQALYISDSTETRTKLNDARNELLLFYDMKLQGTIIRSRARWVEQGEKNTKYFLNLERRNKICNTIHKICDDNGNTYINGKSILHNIKCFYENLYVSNPCSPQLILDDLPPPSPFSTDDFSTGEGELNLNECSMSLNSSKNDKSPGSDGFSVNLNKTFWHLIGNYVLDSLNYAYSHNGLSYEQSRA</sequence>
<feature type="binding site" evidence="8">
    <location>
        <position position="40"/>
    </location>
    <ligand>
        <name>Mg(2+)</name>
        <dbReference type="ChEBI" id="CHEBI:18420"/>
        <label>1</label>
    </ligand>
</feature>
<evidence type="ECO:0000256" key="9">
    <source>
        <dbReference type="PIRSR" id="PIRSR604808-3"/>
    </source>
</evidence>
<keyword evidence="12" id="KW-1185">Reference proteome</keyword>
<dbReference type="CDD" id="cd09076">
    <property type="entry name" value="L1-EN"/>
    <property type="match status" value="1"/>
</dbReference>